<keyword evidence="4" id="KW-1185">Reference proteome</keyword>
<evidence type="ECO:0000256" key="1">
    <source>
        <dbReference type="SAM" id="MobiDB-lite"/>
    </source>
</evidence>
<keyword evidence="2" id="KW-0812">Transmembrane</keyword>
<dbReference type="EMBL" id="PGOL01000122">
    <property type="protein sequence ID" value="PKI76418.1"/>
    <property type="molecule type" value="Genomic_DNA"/>
</dbReference>
<dbReference type="AlphaFoldDB" id="A0A2I0L6T5"/>
<accession>A0A2I0L6T5</accession>
<feature type="transmembrane region" description="Helical" evidence="2">
    <location>
        <begin position="263"/>
        <end position="288"/>
    </location>
</feature>
<dbReference type="STRING" id="22663.A0A2I0L6T5"/>
<proteinExistence type="predicted"/>
<feature type="transmembrane region" description="Helical" evidence="2">
    <location>
        <begin position="300"/>
        <end position="324"/>
    </location>
</feature>
<keyword evidence="2" id="KW-0472">Membrane</keyword>
<evidence type="ECO:0000313" key="3">
    <source>
        <dbReference type="EMBL" id="PKI76418.1"/>
    </source>
</evidence>
<sequence length="385" mass="41286">MPFHPLAAAAAATKARSRPHPHEEDSPLPPPQQRCLGGGHLVVVDRDEVLIIVVVIVPHDPALSGLQIAGGSALPEPDAAASPCSLISRPDPPPDVLRNPEVPAPGLGPRPRLPLAPVAPHLKGFNSLWTVKLLLVSSITLWALDQVQRTPFFRRRYLYPNPLPPNRQADICRLHSVLSLGLFEPAFLITLLFLVNVSIKKRNPQAIWAVAFVLGICLPLASIQSFFTYFSPVGQQLPEYFFRSSVQFKDAFGNDTVLCTNPLLGTVIFGAFAITYCLCFLLSCWKVVSLVINKGLRARIYGLVIGVLVPLPIQVVLLIISAFSAPQKPAFGGIAFGILAGPLVCAAVGEAILVLNPITDALAVGGDCCRWSPKPEEGKGSTVGP</sequence>
<comment type="caution">
    <text evidence="3">The sequence shown here is derived from an EMBL/GenBank/DDBJ whole genome shotgun (WGS) entry which is preliminary data.</text>
</comment>
<evidence type="ECO:0000313" key="4">
    <source>
        <dbReference type="Proteomes" id="UP000233551"/>
    </source>
</evidence>
<feature type="region of interest" description="Disordered" evidence="1">
    <location>
        <begin position="1"/>
        <end position="34"/>
    </location>
</feature>
<keyword evidence="2" id="KW-1133">Transmembrane helix</keyword>
<organism evidence="3 4">
    <name type="scientific">Punica granatum</name>
    <name type="common">Pomegranate</name>
    <dbReference type="NCBI Taxonomy" id="22663"/>
    <lineage>
        <taxon>Eukaryota</taxon>
        <taxon>Viridiplantae</taxon>
        <taxon>Streptophyta</taxon>
        <taxon>Embryophyta</taxon>
        <taxon>Tracheophyta</taxon>
        <taxon>Spermatophyta</taxon>
        <taxon>Magnoliopsida</taxon>
        <taxon>eudicotyledons</taxon>
        <taxon>Gunneridae</taxon>
        <taxon>Pentapetalae</taxon>
        <taxon>rosids</taxon>
        <taxon>malvids</taxon>
        <taxon>Myrtales</taxon>
        <taxon>Lythraceae</taxon>
        <taxon>Punica</taxon>
    </lineage>
</organism>
<feature type="transmembrane region" description="Helical" evidence="2">
    <location>
        <begin position="330"/>
        <end position="355"/>
    </location>
</feature>
<dbReference type="Proteomes" id="UP000233551">
    <property type="component" value="Unassembled WGS sequence"/>
</dbReference>
<dbReference type="PANTHER" id="PTHR34116">
    <property type="entry name" value="PLASMINOGEN ACTIVATOR INHIBITOR"/>
    <property type="match status" value="1"/>
</dbReference>
<name>A0A2I0L6T5_PUNGR</name>
<feature type="transmembrane region" description="Helical" evidence="2">
    <location>
        <begin position="174"/>
        <end position="195"/>
    </location>
</feature>
<feature type="transmembrane region" description="Helical" evidence="2">
    <location>
        <begin position="207"/>
        <end position="230"/>
    </location>
</feature>
<evidence type="ECO:0000256" key="2">
    <source>
        <dbReference type="SAM" id="Phobius"/>
    </source>
</evidence>
<protein>
    <submittedName>
        <fullName evidence="3">Uncharacterized protein</fullName>
    </submittedName>
</protein>
<reference evidence="3 4" key="1">
    <citation type="submission" date="2017-11" db="EMBL/GenBank/DDBJ databases">
        <title>De-novo sequencing of pomegranate (Punica granatum L.) genome.</title>
        <authorList>
            <person name="Akparov Z."/>
            <person name="Amiraslanov A."/>
            <person name="Hajiyeva S."/>
            <person name="Abbasov M."/>
            <person name="Kaur K."/>
            <person name="Hamwieh A."/>
            <person name="Solovyev V."/>
            <person name="Salamov A."/>
            <person name="Braich B."/>
            <person name="Kosarev P."/>
            <person name="Mahmoud A."/>
            <person name="Hajiyev E."/>
            <person name="Babayeva S."/>
            <person name="Izzatullayeva V."/>
            <person name="Mammadov A."/>
            <person name="Mammadov A."/>
            <person name="Sharifova S."/>
            <person name="Ojaghi J."/>
            <person name="Eynullazada K."/>
            <person name="Bayramov B."/>
            <person name="Abdulazimova A."/>
            <person name="Shahmuradov I."/>
        </authorList>
    </citation>
    <scope>NUCLEOTIDE SEQUENCE [LARGE SCALE GENOMIC DNA]</scope>
    <source>
        <strain evidence="4">cv. AG2017</strain>
        <tissue evidence="3">Leaf</tissue>
    </source>
</reference>
<gene>
    <name evidence="3" type="ORF">CRG98_003213</name>
</gene>
<dbReference type="PANTHER" id="PTHR34116:SF9">
    <property type="entry name" value="OS08G0346600 PROTEIN"/>
    <property type="match status" value="1"/>
</dbReference>